<accession>A0ABR6RMS5</accession>
<evidence type="ECO:0000256" key="2">
    <source>
        <dbReference type="ARBA" id="ARBA00007613"/>
    </source>
</evidence>
<protein>
    <submittedName>
        <fullName evidence="6">Efflux transporter outer membrane subunit</fullName>
    </submittedName>
</protein>
<comment type="similarity">
    <text evidence="2 3">Belongs to the outer membrane factor (OMF) (TC 1.B.17) family.</text>
</comment>
<reference evidence="6 7" key="1">
    <citation type="submission" date="2020-04" db="EMBL/GenBank/DDBJ databases">
        <title>The draft genome of Kluyvera sichuanensis strain SCKS090646.</title>
        <authorList>
            <person name="Wei L."/>
            <person name="Liu L."/>
            <person name="Feng Y."/>
            <person name="Zong Z."/>
        </authorList>
    </citation>
    <scope>NUCLEOTIDE SEQUENCE [LARGE SCALE GENOMIC DNA]</scope>
    <source>
        <strain evidence="6 7">090646</strain>
    </source>
</reference>
<feature type="region of interest" description="Disordered" evidence="5">
    <location>
        <begin position="106"/>
        <end position="127"/>
    </location>
</feature>
<keyword evidence="3" id="KW-1134">Transmembrane beta strand</keyword>
<dbReference type="PANTHER" id="PTHR30203:SF32">
    <property type="entry name" value="CATION EFFLUX SYSTEM PROTEIN CUSC"/>
    <property type="match status" value="1"/>
</dbReference>
<dbReference type="Pfam" id="PF02321">
    <property type="entry name" value="OEP"/>
    <property type="match status" value="2"/>
</dbReference>
<dbReference type="Gene3D" id="1.20.1600.10">
    <property type="entry name" value="Outer membrane efflux proteins (OEP)"/>
    <property type="match status" value="1"/>
</dbReference>
<dbReference type="InterPro" id="IPR003423">
    <property type="entry name" value="OMP_efflux"/>
</dbReference>
<dbReference type="SUPFAM" id="SSF56954">
    <property type="entry name" value="Outer membrane efflux proteins (OEP)"/>
    <property type="match status" value="1"/>
</dbReference>
<dbReference type="EMBL" id="JABBJF010000001">
    <property type="protein sequence ID" value="MBC1184430.1"/>
    <property type="molecule type" value="Genomic_DNA"/>
</dbReference>
<name>A0ABR6RMS5_9ENTR</name>
<evidence type="ECO:0000256" key="3">
    <source>
        <dbReference type="RuleBase" id="RU362097"/>
    </source>
</evidence>
<gene>
    <name evidence="6" type="ORF">HII27_01725</name>
</gene>
<sequence>MNSNVMLNKLTAAMITALLAGCSLAPEYKRPDAPVAKSWSQGVETHSLADLPASTMNWQTLVQDPGLHSLIVLSLQENRNLRQTLLNADAVRAQYQIQRADRFPDLQIQGSETRQRPPADLNTSGQSGIQSTFQAGVGLTSFELDLFGRVHNLSTSAFEEYLATEYGARNAEVTLVSQIIQAYLIRDGAIKRRQLAEQTLKNRELSLSLISARLRAGTVSEQDYQDALGLAEQAKAVLAGAERESVQATNALVLLSGTSDIDRFLNGNASDRPVIVQNIAPGMPSDLLTGRPDIIAAEHRLIARNADIGAARAAFFPRISLTGTAGVSSTELNNLFGAGQGMWTFIPQISLPLFSGGRNKANLDLATVRKDAAVAAYEQTIQTAFREVSDALTAKDTLYKEEVARRALVESDNKALTIARARYTAGVDDYLRYLQSERNTFANELELISTATERQRAIVDLFTAVGGGWQETPSRTDAVTTNR</sequence>
<keyword evidence="3" id="KW-0564">Palmitate</keyword>
<organism evidence="6 7">
    <name type="scientific">Kluyvera sichuanensis</name>
    <dbReference type="NCBI Taxonomy" id="2725494"/>
    <lineage>
        <taxon>Bacteria</taxon>
        <taxon>Pseudomonadati</taxon>
        <taxon>Pseudomonadota</taxon>
        <taxon>Gammaproteobacteria</taxon>
        <taxon>Enterobacterales</taxon>
        <taxon>Enterobacteriaceae</taxon>
        <taxon>Kluyvera</taxon>
    </lineage>
</organism>
<comment type="caution">
    <text evidence="6">The sequence shown here is derived from an EMBL/GenBank/DDBJ whole genome shotgun (WGS) entry which is preliminary data.</text>
</comment>
<dbReference type="RefSeq" id="WP_185666242.1">
    <property type="nucleotide sequence ID" value="NZ_JABBJF010000001.1"/>
</dbReference>
<evidence type="ECO:0000313" key="7">
    <source>
        <dbReference type="Proteomes" id="UP000607331"/>
    </source>
</evidence>
<dbReference type="Proteomes" id="UP000607331">
    <property type="component" value="Unassembled WGS sequence"/>
</dbReference>
<dbReference type="NCBIfam" id="TIGR01845">
    <property type="entry name" value="outer_NodT"/>
    <property type="match status" value="1"/>
</dbReference>
<evidence type="ECO:0000256" key="5">
    <source>
        <dbReference type="SAM" id="MobiDB-lite"/>
    </source>
</evidence>
<keyword evidence="3" id="KW-0812">Transmembrane</keyword>
<evidence type="ECO:0000256" key="4">
    <source>
        <dbReference type="SAM" id="Coils"/>
    </source>
</evidence>
<feature type="coiled-coil region" evidence="4">
    <location>
        <begin position="224"/>
        <end position="251"/>
    </location>
</feature>
<evidence type="ECO:0000313" key="6">
    <source>
        <dbReference type="EMBL" id="MBC1184430.1"/>
    </source>
</evidence>
<comment type="subcellular location">
    <subcellularLocation>
        <location evidence="1 3">Cell outer membrane</location>
        <topology evidence="1 3">Lipid-anchor</topology>
    </subcellularLocation>
</comment>
<proteinExistence type="inferred from homology"/>
<keyword evidence="3" id="KW-0732">Signal</keyword>
<keyword evidence="3" id="KW-0449">Lipoprotein</keyword>
<keyword evidence="4" id="KW-0175">Coiled coil</keyword>
<keyword evidence="7" id="KW-1185">Reference proteome</keyword>
<feature type="chain" id="PRO_5044972864" evidence="3">
    <location>
        <begin position="26"/>
        <end position="483"/>
    </location>
</feature>
<dbReference type="InterPro" id="IPR010131">
    <property type="entry name" value="MdtP/NodT-like"/>
</dbReference>
<dbReference type="Gene3D" id="2.20.200.10">
    <property type="entry name" value="Outer membrane efflux proteins (OEP)"/>
    <property type="match status" value="1"/>
</dbReference>
<evidence type="ECO:0000256" key="1">
    <source>
        <dbReference type="ARBA" id="ARBA00004459"/>
    </source>
</evidence>
<keyword evidence="3" id="KW-0472">Membrane</keyword>
<feature type="signal peptide" evidence="3">
    <location>
        <begin position="1"/>
        <end position="25"/>
    </location>
</feature>
<dbReference type="PANTHER" id="PTHR30203">
    <property type="entry name" value="OUTER MEMBRANE CATION EFFLUX PROTEIN"/>
    <property type="match status" value="1"/>
</dbReference>